<dbReference type="SUPFAM" id="SSF58100">
    <property type="entry name" value="Bacterial hemolysins"/>
    <property type="match status" value="1"/>
</dbReference>
<evidence type="ECO:0000256" key="3">
    <source>
        <dbReference type="SAM" id="Phobius"/>
    </source>
</evidence>
<feature type="compositionally biased region" description="Basic and acidic residues" evidence="2">
    <location>
        <begin position="382"/>
        <end position="391"/>
    </location>
</feature>
<organism evidence="4 5">
    <name type="scientific">Ephemerocybe angulata</name>
    <dbReference type="NCBI Taxonomy" id="980116"/>
    <lineage>
        <taxon>Eukaryota</taxon>
        <taxon>Fungi</taxon>
        <taxon>Dikarya</taxon>
        <taxon>Basidiomycota</taxon>
        <taxon>Agaricomycotina</taxon>
        <taxon>Agaricomycetes</taxon>
        <taxon>Agaricomycetidae</taxon>
        <taxon>Agaricales</taxon>
        <taxon>Agaricineae</taxon>
        <taxon>Psathyrellaceae</taxon>
        <taxon>Ephemerocybe</taxon>
    </lineage>
</organism>
<feature type="coiled-coil region" evidence="1">
    <location>
        <begin position="197"/>
        <end position="224"/>
    </location>
</feature>
<dbReference type="OrthoDB" id="3198211at2759"/>
<proteinExistence type="predicted"/>
<feature type="transmembrane region" description="Helical" evidence="3">
    <location>
        <begin position="223"/>
        <end position="245"/>
    </location>
</feature>
<evidence type="ECO:0000256" key="1">
    <source>
        <dbReference type="SAM" id="Coils"/>
    </source>
</evidence>
<dbReference type="AlphaFoldDB" id="A0A8H6HC12"/>
<dbReference type="Gene3D" id="1.20.1170.10">
    <property type="match status" value="1"/>
</dbReference>
<protein>
    <submittedName>
        <fullName evidence="4">Uncharacterized protein</fullName>
    </submittedName>
</protein>
<keyword evidence="3" id="KW-0812">Transmembrane</keyword>
<dbReference type="EMBL" id="JACGCI010000124">
    <property type="protein sequence ID" value="KAF6744264.1"/>
    <property type="molecule type" value="Genomic_DNA"/>
</dbReference>
<keyword evidence="3" id="KW-1133">Transmembrane helix</keyword>
<reference evidence="4 5" key="1">
    <citation type="submission" date="2020-07" db="EMBL/GenBank/DDBJ databases">
        <title>Comparative genomics of pyrophilous fungi reveals a link between fire events and developmental genes.</title>
        <authorList>
            <consortium name="DOE Joint Genome Institute"/>
            <person name="Steindorff A.S."/>
            <person name="Carver A."/>
            <person name="Calhoun S."/>
            <person name="Stillman K."/>
            <person name="Liu H."/>
            <person name="Lipzen A."/>
            <person name="Pangilinan J."/>
            <person name="Labutti K."/>
            <person name="Bruns T.D."/>
            <person name="Grigoriev I.V."/>
        </authorList>
    </citation>
    <scope>NUCLEOTIDE SEQUENCE [LARGE SCALE GENOMIC DNA]</scope>
    <source>
        <strain evidence="4 5">CBS 144469</strain>
    </source>
</reference>
<evidence type="ECO:0000313" key="5">
    <source>
        <dbReference type="Proteomes" id="UP000521943"/>
    </source>
</evidence>
<feature type="region of interest" description="Disordered" evidence="2">
    <location>
        <begin position="375"/>
        <end position="434"/>
    </location>
</feature>
<name>A0A8H6HC12_9AGAR</name>
<accession>A0A8H6HC12</accession>
<keyword evidence="5" id="KW-1185">Reference proteome</keyword>
<comment type="caution">
    <text evidence="4">The sequence shown here is derived from an EMBL/GenBank/DDBJ whole genome shotgun (WGS) entry which is preliminary data.</text>
</comment>
<keyword evidence="3" id="KW-0472">Membrane</keyword>
<gene>
    <name evidence="4" type="ORF">DFP72DRAFT_929589</name>
</gene>
<sequence length="434" mass="49121">MATVATQTPQVPAQLALDRWKADERSQSEAESDAFVQDAIRQLSDSALVSQFEANVKQSGTWANEVDSSFARVMNNFVDIVNRYGRDFPALGGFLNEWRGLNQQWIQHLLLSRDVAAEHSAILRRFDRVFLDMVLHIQTDQDRLDVIVELEEFINEEHDNSHKMSRAFLELKRDIRNFVQRLDRYIDEQGTALLDAAKALRTQIEALTAEISALDEQINSTRLALAISGGLLNVIGMITAGSLLATYQNRRNERDNDRTQRQNELNEVNRRQAALAFLKIDVANLQPDIDLICERLFLFAEIWSSVRTQSIQFRSHIQGGMDAVTNMRFRREVQLAQDVCAPLVRGLELYSAELGGRLVQKGVLTVEQLKEDTRAQAQSAGEIKRRSETRTDSAVPVARAQGGDQAQVQKDANKTREQLQPAQLEPVPEMQARN</sequence>
<dbReference type="Proteomes" id="UP000521943">
    <property type="component" value="Unassembled WGS sequence"/>
</dbReference>
<evidence type="ECO:0000256" key="2">
    <source>
        <dbReference type="SAM" id="MobiDB-lite"/>
    </source>
</evidence>
<keyword evidence="1" id="KW-0175">Coiled coil</keyword>
<evidence type="ECO:0000313" key="4">
    <source>
        <dbReference type="EMBL" id="KAF6744264.1"/>
    </source>
</evidence>